<keyword evidence="8" id="KW-1185">Reference proteome</keyword>
<evidence type="ECO:0000256" key="4">
    <source>
        <dbReference type="ARBA" id="ARBA00022989"/>
    </source>
</evidence>
<proteinExistence type="inferred from homology"/>
<dbReference type="AlphaFoldDB" id="A0AAW2Z8P8"/>
<comment type="caution">
    <text evidence="7">The sequence shown here is derived from an EMBL/GenBank/DDBJ whole genome shotgun (WGS) entry which is preliminary data.</text>
</comment>
<dbReference type="GO" id="GO:0005789">
    <property type="term" value="C:endoplasmic reticulum membrane"/>
    <property type="evidence" value="ECO:0007669"/>
    <property type="project" value="InterPro"/>
</dbReference>
<comment type="subcellular location">
    <subcellularLocation>
        <location evidence="1">Membrane</location>
        <topology evidence="1">Single-pass type IV membrane protein</topology>
    </subcellularLocation>
</comment>
<dbReference type="InterPro" id="IPR013783">
    <property type="entry name" value="Ig-like_fold"/>
</dbReference>
<dbReference type="SUPFAM" id="SSF49354">
    <property type="entry name" value="PapD-like"/>
    <property type="match status" value="1"/>
</dbReference>
<dbReference type="Proteomes" id="UP001431209">
    <property type="component" value="Unassembled WGS sequence"/>
</dbReference>
<dbReference type="PROSITE" id="PS50202">
    <property type="entry name" value="MSP"/>
    <property type="match status" value="1"/>
</dbReference>
<evidence type="ECO:0000256" key="2">
    <source>
        <dbReference type="ARBA" id="ARBA00008932"/>
    </source>
</evidence>
<dbReference type="Pfam" id="PF00635">
    <property type="entry name" value="Motile_Sperm"/>
    <property type="match status" value="1"/>
</dbReference>
<evidence type="ECO:0000313" key="7">
    <source>
        <dbReference type="EMBL" id="KAL0485310.1"/>
    </source>
</evidence>
<keyword evidence="4" id="KW-1133">Transmembrane helix</keyword>
<dbReference type="InterPro" id="IPR016763">
    <property type="entry name" value="VAP"/>
</dbReference>
<dbReference type="PANTHER" id="PTHR10809">
    <property type="entry name" value="VESICLE-ASSOCIATED MEMBRANE PROTEIN-ASSOCIATED PROTEIN"/>
    <property type="match status" value="1"/>
</dbReference>
<dbReference type="GO" id="GO:0005886">
    <property type="term" value="C:plasma membrane"/>
    <property type="evidence" value="ECO:0007669"/>
    <property type="project" value="TreeGrafter"/>
</dbReference>
<organism evidence="7 8">
    <name type="scientific">Acrasis kona</name>
    <dbReference type="NCBI Taxonomy" id="1008807"/>
    <lineage>
        <taxon>Eukaryota</taxon>
        <taxon>Discoba</taxon>
        <taxon>Heterolobosea</taxon>
        <taxon>Tetramitia</taxon>
        <taxon>Eutetramitia</taxon>
        <taxon>Acrasidae</taxon>
        <taxon>Acrasis</taxon>
    </lineage>
</organism>
<dbReference type="InterPro" id="IPR008962">
    <property type="entry name" value="PapD-like_sf"/>
</dbReference>
<evidence type="ECO:0000259" key="6">
    <source>
        <dbReference type="PROSITE" id="PS50202"/>
    </source>
</evidence>
<gene>
    <name evidence="7" type="ORF">AKO1_011685</name>
</gene>
<accession>A0AAW2Z8P8</accession>
<name>A0AAW2Z8P8_9EUKA</name>
<dbReference type="Gene3D" id="2.60.40.10">
    <property type="entry name" value="Immunoglobulins"/>
    <property type="match status" value="1"/>
</dbReference>
<evidence type="ECO:0000313" key="8">
    <source>
        <dbReference type="Proteomes" id="UP001431209"/>
    </source>
</evidence>
<evidence type="ECO:0000256" key="5">
    <source>
        <dbReference type="ARBA" id="ARBA00023136"/>
    </source>
</evidence>
<evidence type="ECO:0000256" key="1">
    <source>
        <dbReference type="ARBA" id="ARBA00004211"/>
    </source>
</evidence>
<dbReference type="PANTHER" id="PTHR10809:SF6">
    <property type="entry name" value="AT11025P-RELATED"/>
    <property type="match status" value="1"/>
</dbReference>
<dbReference type="GO" id="GO:0090158">
    <property type="term" value="P:endoplasmic reticulum membrane organization"/>
    <property type="evidence" value="ECO:0007669"/>
    <property type="project" value="TreeGrafter"/>
</dbReference>
<feature type="domain" description="MSP" evidence="6">
    <location>
        <begin position="123"/>
        <end position="248"/>
    </location>
</feature>
<sequence>MLEAERRDYSKPNIFAFCQKFEEREKTKEEIKAILGSERVYQDGYTVFAVDINNRAHLIDGINLFTKGHGLSRLPAIFVGDLYLKQGLEELKDLKNTGLLNYRLTQSMKDKKVLDLYKRRADVFTVEPNGLYFPSKVLDSNNTTGEKKVQSQITITSTHLGGSIAFKVKTTHPNYYGVRPLYGVLRCRESEVINVERVVNECDNKREKFRIECLLYKTIDVDRAEVQNLFKRADGKSIRNQAIEVYFSEPPGADQTCEDFRRKLLQSCFCDYFSEDQSLKQLHTFIDCNIITIEDENKL</sequence>
<protein>
    <submittedName>
        <fullName evidence="7">Vesicle-associated protein 1-2</fullName>
    </submittedName>
</protein>
<dbReference type="InterPro" id="IPR000535">
    <property type="entry name" value="MSP_dom"/>
</dbReference>
<keyword evidence="3" id="KW-0812">Transmembrane</keyword>
<comment type="similarity">
    <text evidence="2">Belongs to the VAMP-associated protein (VAP) (TC 9.B.17) family.</text>
</comment>
<keyword evidence="5" id="KW-0472">Membrane</keyword>
<reference evidence="7 8" key="1">
    <citation type="submission" date="2024-03" db="EMBL/GenBank/DDBJ databases">
        <title>The Acrasis kona genome and developmental transcriptomes reveal deep origins of eukaryotic multicellular pathways.</title>
        <authorList>
            <person name="Sheikh S."/>
            <person name="Fu C.-J."/>
            <person name="Brown M.W."/>
            <person name="Baldauf S.L."/>
        </authorList>
    </citation>
    <scope>NUCLEOTIDE SEQUENCE [LARGE SCALE GENOMIC DNA]</scope>
    <source>
        <strain evidence="7 8">ATCC MYA-3509</strain>
    </source>
</reference>
<evidence type="ECO:0000256" key="3">
    <source>
        <dbReference type="ARBA" id="ARBA00022692"/>
    </source>
</evidence>
<dbReference type="GO" id="GO:0061817">
    <property type="term" value="P:endoplasmic reticulum-plasma membrane tethering"/>
    <property type="evidence" value="ECO:0007669"/>
    <property type="project" value="TreeGrafter"/>
</dbReference>
<dbReference type="EMBL" id="JAOPGA020001124">
    <property type="protein sequence ID" value="KAL0485310.1"/>
    <property type="molecule type" value="Genomic_DNA"/>
</dbReference>